<keyword evidence="4" id="KW-0862">Zinc</keyword>
<keyword evidence="5" id="KW-0560">Oxidoreductase</keyword>
<dbReference type="GO" id="GO:0016702">
    <property type="term" value="F:oxidoreductase activity, acting on single donors with incorporation of molecular oxygen, incorporation of two atoms of oxygen"/>
    <property type="evidence" value="ECO:0007669"/>
    <property type="project" value="UniProtKB-ARBA"/>
</dbReference>
<comment type="similarity">
    <text evidence="2">Belongs to the DODA-type extradiol aromatic ring-opening dioxygenase family.</text>
</comment>
<evidence type="ECO:0000256" key="4">
    <source>
        <dbReference type="ARBA" id="ARBA00022833"/>
    </source>
</evidence>
<dbReference type="PANTHER" id="PTHR30096:SF0">
    <property type="entry name" value="4,5-DOPA DIOXYGENASE EXTRADIOL-LIKE PROTEIN"/>
    <property type="match status" value="1"/>
</dbReference>
<evidence type="ECO:0000256" key="2">
    <source>
        <dbReference type="ARBA" id="ARBA00007581"/>
    </source>
</evidence>
<sequence length="262" mass="28166">MSTLPALFVSHGSPMLAQDAGHTGAAWQQLFASLPRPQAILVLSAHWLTPAPQVSATALPKTIHDFGGFPRELYGMQYPAPGAPQLAGEVAALLDEAGFTASLDPERGLDHGAWVPLRLMASAADIPVLQLSLQPQFGPDYHYRLGQALAPLRSQGVLLLGSGSLTHNLFEVQWNAGDDESAVPEYVYAFQRWVHEKLLAGDTAALLDYRRQAPSAERAHPTEEHLLPLFAMLGAGSPGAVRRHFAGITEGVLAMDVYSFGF</sequence>
<accession>A0A1I4XEI8</accession>
<dbReference type="CDD" id="cd07363">
    <property type="entry name" value="45_DOPA_Dioxygenase"/>
    <property type="match status" value="1"/>
</dbReference>
<dbReference type="OrthoDB" id="9790889at2"/>
<dbReference type="GO" id="GO:0008270">
    <property type="term" value="F:zinc ion binding"/>
    <property type="evidence" value="ECO:0007669"/>
    <property type="project" value="InterPro"/>
</dbReference>
<organism evidence="7 8">
    <name type="scientific">Formivibrio citricus</name>
    <dbReference type="NCBI Taxonomy" id="83765"/>
    <lineage>
        <taxon>Bacteria</taxon>
        <taxon>Pseudomonadati</taxon>
        <taxon>Pseudomonadota</taxon>
        <taxon>Betaproteobacteria</taxon>
        <taxon>Neisseriales</taxon>
        <taxon>Chitinibacteraceae</taxon>
        <taxon>Formivibrio</taxon>
    </lineage>
</organism>
<keyword evidence="8" id="KW-1185">Reference proteome</keyword>
<dbReference type="Gene3D" id="3.40.830.10">
    <property type="entry name" value="LigB-like"/>
    <property type="match status" value="1"/>
</dbReference>
<dbReference type="PIRSF" id="PIRSF006157">
    <property type="entry name" value="Doxgns_DODA"/>
    <property type="match status" value="1"/>
</dbReference>
<evidence type="ECO:0000256" key="1">
    <source>
        <dbReference type="ARBA" id="ARBA00001947"/>
    </source>
</evidence>
<dbReference type="InterPro" id="IPR004183">
    <property type="entry name" value="Xdiol_dOase_suB"/>
</dbReference>
<evidence type="ECO:0000313" key="7">
    <source>
        <dbReference type="EMBL" id="SFN23730.1"/>
    </source>
</evidence>
<keyword evidence="3" id="KW-0479">Metal-binding</keyword>
<evidence type="ECO:0000256" key="3">
    <source>
        <dbReference type="ARBA" id="ARBA00022723"/>
    </source>
</evidence>
<gene>
    <name evidence="7" type="ORF">SAMN05660284_00967</name>
</gene>
<evidence type="ECO:0000256" key="5">
    <source>
        <dbReference type="ARBA" id="ARBA00023002"/>
    </source>
</evidence>
<reference evidence="8" key="1">
    <citation type="submission" date="2016-10" db="EMBL/GenBank/DDBJ databases">
        <authorList>
            <person name="Varghese N."/>
            <person name="Submissions S."/>
        </authorList>
    </citation>
    <scope>NUCLEOTIDE SEQUENCE [LARGE SCALE GENOMIC DNA]</scope>
    <source>
        <strain evidence="8">DSM 6150</strain>
    </source>
</reference>
<evidence type="ECO:0000313" key="8">
    <source>
        <dbReference type="Proteomes" id="UP000242869"/>
    </source>
</evidence>
<keyword evidence="7" id="KW-0223">Dioxygenase</keyword>
<dbReference type="Proteomes" id="UP000242869">
    <property type="component" value="Unassembled WGS sequence"/>
</dbReference>
<dbReference type="EMBL" id="FOVE01000005">
    <property type="protein sequence ID" value="SFN23730.1"/>
    <property type="molecule type" value="Genomic_DNA"/>
</dbReference>
<evidence type="ECO:0000259" key="6">
    <source>
        <dbReference type="Pfam" id="PF02900"/>
    </source>
</evidence>
<dbReference type="GO" id="GO:0008198">
    <property type="term" value="F:ferrous iron binding"/>
    <property type="evidence" value="ECO:0007669"/>
    <property type="project" value="InterPro"/>
</dbReference>
<dbReference type="RefSeq" id="WP_091192081.1">
    <property type="nucleotide sequence ID" value="NZ_FOVE01000005.1"/>
</dbReference>
<dbReference type="STRING" id="83765.SAMN05660284_00967"/>
<protein>
    <submittedName>
        <fullName evidence="7">Aromatic ring-opening dioxygenase, catalytic subunit, LigB family</fullName>
    </submittedName>
</protein>
<dbReference type="Pfam" id="PF02900">
    <property type="entry name" value="LigB"/>
    <property type="match status" value="1"/>
</dbReference>
<proteinExistence type="inferred from homology"/>
<dbReference type="PANTHER" id="PTHR30096">
    <property type="entry name" value="4,5-DOPA DIOXYGENASE EXTRADIOL-LIKE PROTEIN"/>
    <property type="match status" value="1"/>
</dbReference>
<dbReference type="InterPro" id="IPR014436">
    <property type="entry name" value="Extradiol_dOase_DODA"/>
</dbReference>
<feature type="domain" description="Extradiol ring-cleavage dioxygenase class III enzyme subunit B" evidence="6">
    <location>
        <begin position="6"/>
        <end position="238"/>
    </location>
</feature>
<name>A0A1I4XEI8_9NEIS</name>
<comment type="cofactor">
    <cofactor evidence="1">
        <name>Zn(2+)</name>
        <dbReference type="ChEBI" id="CHEBI:29105"/>
    </cofactor>
</comment>
<dbReference type="AlphaFoldDB" id="A0A1I4XEI8"/>
<dbReference type="SUPFAM" id="SSF53213">
    <property type="entry name" value="LigB-like"/>
    <property type="match status" value="1"/>
</dbReference>